<evidence type="ECO:0000313" key="3">
    <source>
        <dbReference type="Proteomes" id="UP000799324"/>
    </source>
</evidence>
<evidence type="ECO:0000256" key="1">
    <source>
        <dbReference type="SAM" id="MobiDB-lite"/>
    </source>
</evidence>
<protein>
    <submittedName>
        <fullName evidence="2">Uncharacterized protein</fullName>
    </submittedName>
</protein>
<feature type="compositionally biased region" description="Basic and acidic residues" evidence="1">
    <location>
        <begin position="17"/>
        <end position="30"/>
    </location>
</feature>
<feature type="compositionally biased region" description="Basic and acidic residues" evidence="1">
    <location>
        <begin position="46"/>
        <end position="60"/>
    </location>
</feature>
<reference evidence="2" key="1">
    <citation type="journal article" date="2020" name="Stud. Mycol.">
        <title>101 Dothideomycetes genomes: a test case for predicting lifestyles and emergence of pathogens.</title>
        <authorList>
            <person name="Haridas S."/>
            <person name="Albert R."/>
            <person name="Binder M."/>
            <person name="Bloem J."/>
            <person name="Labutti K."/>
            <person name="Salamov A."/>
            <person name="Andreopoulos B."/>
            <person name="Baker S."/>
            <person name="Barry K."/>
            <person name="Bills G."/>
            <person name="Bluhm B."/>
            <person name="Cannon C."/>
            <person name="Castanera R."/>
            <person name="Culley D."/>
            <person name="Daum C."/>
            <person name="Ezra D."/>
            <person name="Gonzalez J."/>
            <person name="Henrissat B."/>
            <person name="Kuo A."/>
            <person name="Liang C."/>
            <person name="Lipzen A."/>
            <person name="Lutzoni F."/>
            <person name="Magnuson J."/>
            <person name="Mondo S."/>
            <person name="Nolan M."/>
            <person name="Ohm R."/>
            <person name="Pangilinan J."/>
            <person name="Park H.-J."/>
            <person name="Ramirez L."/>
            <person name="Alfaro M."/>
            <person name="Sun H."/>
            <person name="Tritt A."/>
            <person name="Yoshinaga Y."/>
            <person name="Zwiers L.-H."/>
            <person name="Turgeon B."/>
            <person name="Goodwin S."/>
            <person name="Spatafora J."/>
            <person name="Crous P."/>
            <person name="Grigoriev I."/>
        </authorList>
    </citation>
    <scope>NUCLEOTIDE SEQUENCE</scope>
    <source>
        <strain evidence="2">CBS 122681</strain>
    </source>
</reference>
<proteinExistence type="predicted"/>
<feature type="region of interest" description="Disordered" evidence="1">
    <location>
        <begin position="203"/>
        <end position="231"/>
    </location>
</feature>
<gene>
    <name evidence="2" type="ORF">K491DRAFT_685452</name>
</gene>
<organism evidence="2 3">
    <name type="scientific">Lophiostoma macrostomum CBS 122681</name>
    <dbReference type="NCBI Taxonomy" id="1314788"/>
    <lineage>
        <taxon>Eukaryota</taxon>
        <taxon>Fungi</taxon>
        <taxon>Dikarya</taxon>
        <taxon>Ascomycota</taxon>
        <taxon>Pezizomycotina</taxon>
        <taxon>Dothideomycetes</taxon>
        <taxon>Pleosporomycetidae</taxon>
        <taxon>Pleosporales</taxon>
        <taxon>Lophiostomataceae</taxon>
        <taxon>Lophiostoma</taxon>
    </lineage>
</organism>
<feature type="region of interest" description="Disordered" evidence="1">
    <location>
        <begin position="1"/>
        <end position="60"/>
    </location>
</feature>
<keyword evidence="3" id="KW-1185">Reference proteome</keyword>
<dbReference type="AlphaFoldDB" id="A0A6A6SKJ8"/>
<dbReference type="EMBL" id="MU004609">
    <property type="protein sequence ID" value="KAF2647521.1"/>
    <property type="molecule type" value="Genomic_DNA"/>
</dbReference>
<accession>A0A6A6SKJ8</accession>
<name>A0A6A6SKJ8_9PLEO</name>
<sequence length="231" mass="24353">MPTAAPASGSMHAAIGGKEDNGSLDLKESAVDVPSFNGPSSYPGSPHREHLELHDDTLRFGPRDVQVEKQSKDEGCSFDADGWNSFPTMPYNSMSAQQRAASAAQIVAQTRESRGESEVLLRRYGSVADALYQWTLHMLSSSSSLTQALTFLDTHTFANLDDAKPTFDALLASAASASASPGVPTGKYTPNFLQATLVGAGTGGHHKPECAASQHHQDDATTSRCGDGSLA</sequence>
<dbReference type="Proteomes" id="UP000799324">
    <property type="component" value="Unassembled WGS sequence"/>
</dbReference>
<evidence type="ECO:0000313" key="2">
    <source>
        <dbReference type="EMBL" id="KAF2647521.1"/>
    </source>
</evidence>